<comment type="caution">
    <text evidence="1">The sequence shown here is derived from an EMBL/GenBank/DDBJ whole genome shotgun (WGS) entry which is preliminary data.</text>
</comment>
<gene>
    <name evidence="1" type="ORF">QFC24_001323</name>
</gene>
<dbReference type="EMBL" id="JASBWV010000003">
    <property type="protein sequence ID" value="KAJ9127088.1"/>
    <property type="molecule type" value="Genomic_DNA"/>
</dbReference>
<reference evidence="1" key="1">
    <citation type="submission" date="2023-04" db="EMBL/GenBank/DDBJ databases">
        <title>Draft Genome sequencing of Naganishia species isolated from polar environments using Oxford Nanopore Technology.</title>
        <authorList>
            <person name="Leo P."/>
            <person name="Venkateswaran K."/>
        </authorList>
    </citation>
    <scope>NUCLEOTIDE SEQUENCE</scope>
    <source>
        <strain evidence="1">DBVPG 5303</strain>
    </source>
</reference>
<evidence type="ECO:0000313" key="2">
    <source>
        <dbReference type="Proteomes" id="UP001234202"/>
    </source>
</evidence>
<proteinExistence type="predicted"/>
<organism evidence="1 2">
    <name type="scientific">Naganishia onofrii</name>
    <dbReference type="NCBI Taxonomy" id="1851511"/>
    <lineage>
        <taxon>Eukaryota</taxon>
        <taxon>Fungi</taxon>
        <taxon>Dikarya</taxon>
        <taxon>Basidiomycota</taxon>
        <taxon>Agaricomycotina</taxon>
        <taxon>Tremellomycetes</taxon>
        <taxon>Filobasidiales</taxon>
        <taxon>Filobasidiaceae</taxon>
        <taxon>Naganishia</taxon>
    </lineage>
</organism>
<name>A0ACC2XSS8_9TREE</name>
<sequence>MQVQGCKGKAKLAVLAHELLTLDVSQPTSSARAARALQLQREASISAAFPRNRRRYLTCARRTDVVGGGSLRTERLEGRTESPWHHRYSISRPYSASAAATMEAPDQTVVDYAASPPHHRELVTPTRRIAGGRARESMDREMKAEHVGVERKADGGLINVLQSAKTNSFDAVGTMYKFLNLPDHVKVALSTSELLEIFKTMDKAVLEERDNQSTSDIQRGFERMPMSSILDGFARSRKDMEQQNGVIALWMKILTNAEMPDHADHLFDSATCRGLLSTLDTDLVVGPLVILREWSLILKWTKGRICSVGVHAMRMRALIALGQPQLALADYQEHLPQLGTERSIMVEAMKSYYMTRDFTNGNRLRKDLAQGHWTRTSEYALAQIQILRYLGFTPLLEKAIFADLRRHGSTFRHVPLLNVLLSQRIENKLDISPVLAMYPRSRAPAQTPSSHTVVLDEQTLALLIEDRRETKDRAQLLEFWQHIQSHLLDQPISSHLVAALLKALLRLDLVDEAVRVLEDIVGQKSNIWIDRRAHLQPGSVNPLIAYLVRNRGFEASIPIFRLMASVGCVPDHRTLSSLVDGLVTYLRLPADDRDSFLDGIRNHLPLTLQIRHVETQSRQSLRSALRNFALQREIESSSSSTGNLLQLSTLLKYKPLKYGRIDGHSARSMESLIRTPEVRKGPSSDAIFSAAMANGFELDVGCCEEILRLYVAKADLAGAQELMALSWQMGMIPSMEMWTIFVKGISTRDSLQSFDVRMKTLKQVAERWRPTTVPAAKSMTLAALTPDQATYTRIIKALINEGALRPAVRVWTYARISMAQASQTPDVGLLAVAFEALLRTGQTNKATELLSEAPKGYASILRSAQGTAKAVLRKALKRARAWHAKQQDDRVVKSVDDFLKSMPTACSPDYDSRDELDAGGTEGREIPVDRMAKHVKRSGFVQGELTDLRRQILTMFNELWPEEGSRTDV</sequence>
<keyword evidence="2" id="KW-1185">Reference proteome</keyword>
<evidence type="ECO:0000313" key="1">
    <source>
        <dbReference type="EMBL" id="KAJ9127088.1"/>
    </source>
</evidence>
<accession>A0ACC2XSS8</accession>
<dbReference type="Proteomes" id="UP001234202">
    <property type="component" value="Unassembled WGS sequence"/>
</dbReference>
<protein>
    <submittedName>
        <fullName evidence="1">Uncharacterized protein</fullName>
    </submittedName>
</protein>